<keyword evidence="2" id="KW-1185">Reference proteome</keyword>
<organism evidence="1 2">
    <name type="scientific">Neptunitalea lumnitzerae</name>
    <dbReference type="NCBI Taxonomy" id="2965509"/>
    <lineage>
        <taxon>Bacteria</taxon>
        <taxon>Pseudomonadati</taxon>
        <taxon>Bacteroidota</taxon>
        <taxon>Flavobacteriia</taxon>
        <taxon>Flavobacteriales</taxon>
        <taxon>Flavobacteriaceae</taxon>
        <taxon>Neptunitalea</taxon>
    </lineage>
</organism>
<dbReference type="Proteomes" id="UP001143543">
    <property type="component" value="Unassembled WGS sequence"/>
</dbReference>
<protein>
    <submittedName>
        <fullName evidence="1">Uncharacterized protein</fullName>
    </submittedName>
</protein>
<gene>
    <name evidence="1" type="ORF">Y10_00580</name>
</gene>
<dbReference type="EMBL" id="BRVO01000001">
    <property type="protein sequence ID" value="GLB47690.1"/>
    <property type="molecule type" value="Genomic_DNA"/>
</dbReference>
<sequence length="317" mass="38008">MENTFFGIINENEFQKLDTKDKENYLIKNNILEANLVIQFEGTLEKTGIGESRLRFPLQPKREVSISSIAINNYYQFLIEIYTPIIEGEFIMFRRDYEKDNFAIENDKKRKYALKIFNNKFEKVCKKGYDVMIIENNQYTLKNHFSSLDKERNDLKAKLTEDPTHIMPFLYGRKEFYNHDFIQQNDLIKLIITFESTLKILTWINLEFKFTEDNYFDEDRLKIRELSDRLNNQVPFRVIQFIHKCITDIEVDKYAHVTSLFIAIKTLNLAKIKEVDFRKAINELYGFNLSRLKKPSFSYSSNERIDSFIKKWEKFKS</sequence>
<reference evidence="1" key="1">
    <citation type="submission" date="2022-07" db="EMBL/GenBank/DDBJ databases">
        <title>Taxonomy of Novel Oxalotrophic and Methylotrophic Bacteria.</title>
        <authorList>
            <person name="Sahin N."/>
            <person name="Tani A."/>
        </authorList>
    </citation>
    <scope>NUCLEOTIDE SEQUENCE</scope>
    <source>
        <strain evidence="1">Y10</strain>
    </source>
</reference>
<evidence type="ECO:0000313" key="2">
    <source>
        <dbReference type="Proteomes" id="UP001143543"/>
    </source>
</evidence>
<comment type="caution">
    <text evidence="1">The sequence shown here is derived from an EMBL/GenBank/DDBJ whole genome shotgun (WGS) entry which is preliminary data.</text>
</comment>
<dbReference type="RefSeq" id="WP_281763359.1">
    <property type="nucleotide sequence ID" value="NZ_BRVO01000001.1"/>
</dbReference>
<name>A0ABQ5MF80_9FLAO</name>
<evidence type="ECO:0000313" key="1">
    <source>
        <dbReference type="EMBL" id="GLB47690.1"/>
    </source>
</evidence>
<proteinExistence type="predicted"/>
<accession>A0ABQ5MF80</accession>